<dbReference type="AlphaFoldDB" id="A0A9P3GI78"/>
<sequence length="104" mass="11539">MRTLLPARAQNTSDSTSSACANRDARRTKNFGRATRRAWISRRLGLPFTTDPDILKSEHHCLNRVRTLEQTTPHWLPGGLTGGALPYAPAFFGRLEGIVARTHA</sequence>
<name>A0A9P3GI78_9APHY</name>
<feature type="region of interest" description="Disordered" evidence="1">
    <location>
        <begin position="1"/>
        <end position="25"/>
    </location>
</feature>
<proteinExistence type="predicted"/>
<feature type="compositionally biased region" description="Polar residues" evidence="1">
    <location>
        <begin position="9"/>
        <end position="20"/>
    </location>
</feature>
<reference evidence="2 3" key="1">
    <citation type="submission" date="2021-08" db="EMBL/GenBank/DDBJ databases">
        <title>Draft Genome Sequence of Phanerochaete sordida strain YK-624.</title>
        <authorList>
            <person name="Mori T."/>
            <person name="Dohra H."/>
            <person name="Suzuki T."/>
            <person name="Kawagishi H."/>
            <person name="Hirai H."/>
        </authorList>
    </citation>
    <scope>NUCLEOTIDE SEQUENCE [LARGE SCALE GENOMIC DNA]</scope>
    <source>
        <strain evidence="2 3">YK-624</strain>
    </source>
</reference>
<dbReference type="EMBL" id="BPQB01000047">
    <property type="protein sequence ID" value="GJE95236.1"/>
    <property type="molecule type" value="Genomic_DNA"/>
</dbReference>
<dbReference type="Proteomes" id="UP000703269">
    <property type="component" value="Unassembled WGS sequence"/>
</dbReference>
<evidence type="ECO:0000256" key="1">
    <source>
        <dbReference type="SAM" id="MobiDB-lite"/>
    </source>
</evidence>
<comment type="caution">
    <text evidence="2">The sequence shown here is derived from an EMBL/GenBank/DDBJ whole genome shotgun (WGS) entry which is preliminary data.</text>
</comment>
<accession>A0A9P3GI78</accession>
<protein>
    <submittedName>
        <fullName evidence="2">Uncharacterized protein</fullName>
    </submittedName>
</protein>
<gene>
    <name evidence="2" type="ORF">PsYK624_114180</name>
</gene>
<evidence type="ECO:0000313" key="3">
    <source>
        <dbReference type="Proteomes" id="UP000703269"/>
    </source>
</evidence>
<evidence type="ECO:0000313" key="2">
    <source>
        <dbReference type="EMBL" id="GJE95236.1"/>
    </source>
</evidence>
<organism evidence="2 3">
    <name type="scientific">Phanerochaete sordida</name>
    <dbReference type="NCBI Taxonomy" id="48140"/>
    <lineage>
        <taxon>Eukaryota</taxon>
        <taxon>Fungi</taxon>
        <taxon>Dikarya</taxon>
        <taxon>Basidiomycota</taxon>
        <taxon>Agaricomycotina</taxon>
        <taxon>Agaricomycetes</taxon>
        <taxon>Polyporales</taxon>
        <taxon>Phanerochaetaceae</taxon>
        <taxon>Phanerochaete</taxon>
    </lineage>
</organism>
<keyword evidence="3" id="KW-1185">Reference proteome</keyword>